<dbReference type="SUPFAM" id="SSF53383">
    <property type="entry name" value="PLP-dependent transferases"/>
    <property type="match status" value="1"/>
</dbReference>
<evidence type="ECO:0000313" key="4">
    <source>
        <dbReference type="EMBL" id="AOT71354.1"/>
    </source>
</evidence>
<gene>
    <name evidence="4" type="ORF">Gferi_18425</name>
</gene>
<organism evidence="4 5">
    <name type="scientific">Geosporobacter ferrireducens</name>
    <dbReference type="NCBI Taxonomy" id="1424294"/>
    <lineage>
        <taxon>Bacteria</taxon>
        <taxon>Bacillati</taxon>
        <taxon>Bacillota</taxon>
        <taxon>Clostridia</taxon>
        <taxon>Peptostreptococcales</taxon>
        <taxon>Thermotaleaceae</taxon>
        <taxon>Geosporobacter</taxon>
    </lineage>
</organism>
<keyword evidence="2 3" id="KW-0663">Pyridoxal phosphate</keyword>
<dbReference type="OrthoDB" id="9801052at2"/>
<dbReference type="STRING" id="1424294.Gferi_18425"/>
<dbReference type="InterPro" id="IPR015422">
    <property type="entry name" value="PyrdxlP-dep_Trfase_small"/>
</dbReference>
<sequence>MNLYTEQLYGEITSFEDALALGQEEVKENYKSYINPYFAMMLGLLGFDKSFVKAEGMEVWDSEGRVYLDFLGGYGALNLGHNPREILEAVKKVMTRPNILQTALNPMASVLAKNLAAMTPGDLQMTFFCNSGAEAVEGAIKLAKAATGKNRILYCEGSFHGKTVGALSVTGREKYKTPFGLLMNEVEGVPFGDAAALETALREHPAAALILEPIQGEGGIIVPPEGYLKQVRALCNQYDALLIIDEVQTGFGRTGRMFACEYEEIIPDLLCLAKSLGGGVMPIGATMAKEEVWKMAYGSMDKCLLHTSTFGGNTLAVAAGIAATEKIYRENLADQAEEKGEYFISRLRELQQRYSIIREVRGKGLMIGIEFLAGKGLMRKVSEEYLGALVAGELLNRYGMITAYTLNNPNVIRLEPPLIIQYEEIDRMIDALEEICKKHKNFLSLAMSGSKTILHSIINR</sequence>
<evidence type="ECO:0000256" key="2">
    <source>
        <dbReference type="ARBA" id="ARBA00022898"/>
    </source>
</evidence>
<dbReference type="InterPro" id="IPR015424">
    <property type="entry name" value="PyrdxlP-dep_Trfase"/>
</dbReference>
<proteinExistence type="inferred from homology"/>
<evidence type="ECO:0000313" key="5">
    <source>
        <dbReference type="Proteomes" id="UP000095743"/>
    </source>
</evidence>
<dbReference type="EMBL" id="CP017269">
    <property type="protein sequence ID" value="AOT71354.1"/>
    <property type="molecule type" value="Genomic_DNA"/>
</dbReference>
<dbReference type="KEGG" id="gfe:Gferi_18425"/>
<dbReference type="Gene3D" id="3.90.1150.10">
    <property type="entry name" value="Aspartate Aminotransferase, domain 1"/>
    <property type="match status" value="1"/>
</dbReference>
<evidence type="ECO:0000256" key="3">
    <source>
        <dbReference type="RuleBase" id="RU003560"/>
    </source>
</evidence>
<keyword evidence="4" id="KW-0032">Aminotransferase</keyword>
<evidence type="ECO:0000256" key="1">
    <source>
        <dbReference type="ARBA" id="ARBA00001933"/>
    </source>
</evidence>
<keyword evidence="4" id="KW-0808">Transferase</keyword>
<dbReference type="InterPro" id="IPR015421">
    <property type="entry name" value="PyrdxlP-dep_Trfase_major"/>
</dbReference>
<dbReference type="FunFam" id="3.40.640.10:FF:000004">
    <property type="entry name" value="Acetylornithine aminotransferase"/>
    <property type="match status" value="1"/>
</dbReference>
<accession>A0A1D8GKB7</accession>
<dbReference type="GO" id="GO:0008483">
    <property type="term" value="F:transaminase activity"/>
    <property type="evidence" value="ECO:0007669"/>
    <property type="project" value="UniProtKB-KW"/>
</dbReference>
<comment type="cofactor">
    <cofactor evidence="1">
        <name>pyridoxal 5'-phosphate</name>
        <dbReference type="ChEBI" id="CHEBI:597326"/>
    </cofactor>
</comment>
<dbReference type="PANTHER" id="PTHR11986:SF121">
    <property type="entry name" value="BLR3010 PROTEIN"/>
    <property type="match status" value="1"/>
</dbReference>
<keyword evidence="5" id="KW-1185">Reference proteome</keyword>
<dbReference type="PANTHER" id="PTHR11986">
    <property type="entry name" value="AMINOTRANSFERASE CLASS III"/>
    <property type="match status" value="1"/>
</dbReference>
<dbReference type="Proteomes" id="UP000095743">
    <property type="component" value="Chromosome"/>
</dbReference>
<dbReference type="PIRSF" id="PIRSF000521">
    <property type="entry name" value="Transaminase_4ab_Lys_Orn"/>
    <property type="match status" value="1"/>
</dbReference>
<dbReference type="Pfam" id="PF00202">
    <property type="entry name" value="Aminotran_3"/>
    <property type="match status" value="1"/>
</dbReference>
<dbReference type="InterPro" id="IPR005814">
    <property type="entry name" value="Aminotrans_3"/>
</dbReference>
<comment type="similarity">
    <text evidence="3">Belongs to the class-III pyridoxal-phosphate-dependent aminotransferase family.</text>
</comment>
<dbReference type="RefSeq" id="WP_069979093.1">
    <property type="nucleotide sequence ID" value="NZ_CP017269.1"/>
</dbReference>
<dbReference type="AlphaFoldDB" id="A0A1D8GKB7"/>
<dbReference type="InterPro" id="IPR049704">
    <property type="entry name" value="Aminotrans_3_PPA_site"/>
</dbReference>
<dbReference type="PROSITE" id="PS00600">
    <property type="entry name" value="AA_TRANSFER_CLASS_3"/>
    <property type="match status" value="1"/>
</dbReference>
<dbReference type="Gene3D" id="3.40.640.10">
    <property type="entry name" value="Type I PLP-dependent aspartate aminotransferase-like (Major domain)"/>
    <property type="match status" value="1"/>
</dbReference>
<protein>
    <submittedName>
        <fullName evidence="4">Putrescine aminotransferase</fullName>
    </submittedName>
</protein>
<dbReference type="InterPro" id="IPR050103">
    <property type="entry name" value="Class-III_PLP-dep_AT"/>
</dbReference>
<dbReference type="GO" id="GO:0030170">
    <property type="term" value="F:pyridoxal phosphate binding"/>
    <property type="evidence" value="ECO:0007669"/>
    <property type="project" value="InterPro"/>
</dbReference>
<dbReference type="GO" id="GO:0042802">
    <property type="term" value="F:identical protein binding"/>
    <property type="evidence" value="ECO:0007669"/>
    <property type="project" value="TreeGrafter"/>
</dbReference>
<name>A0A1D8GKB7_9FIRM</name>
<dbReference type="CDD" id="cd00610">
    <property type="entry name" value="OAT_like"/>
    <property type="match status" value="1"/>
</dbReference>
<reference evidence="4 5" key="1">
    <citation type="submission" date="2016-09" db="EMBL/GenBank/DDBJ databases">
        <title>Genomic analysis reveals versatility of anaerobic energy metabolism of Geosporobacter ferrireducens IRF9 of phylum Firmicutes.</title>
        <authorList>
            <person name="Kim S.-J."/>
        </authorList>
    </citation>
    <scope>NUCLEOTIDE SEQUENCE [LARGE SCALE GENOMIC DNA]</scope>
    <source>
        <strain evidence="4 5">IRF9</strain>
    </source>
</reference>